<dbReference type="PANTHER" id="PTHR43691:SF11">
    <property type="entry name" value="FI09636P-RELATED"/>
    <property type="match status" value="1"/>
</dbReference>
<protein>
    <recommendedName>
        <fullName evidence="2">Uridine phosphorylase</fullName>
        <ecNumber evidence="1">2.4.2.3</ecNumber>
    </recommendedName>
</protein>
<name>A0A9D7S8M2_9BACT</name>
<dbReference type="CDD" id="cd00436">
    <property type="entry name" value="UP_TbUP-like"/>
    <property type="match status" value="1"/>
</dbReference>
<comment type="catalytic activity">
    <reaction evidence="3">
        <text>uridine + phosphate = alpha-D-ribose 1-phosphate + uracil</text>
        <dbReference type="Rhea" id="RHEA:24388"/>
        <dbReference type="ChEBI" id="CHEBI:16704"/>
        <dbReference type="ChEBI" id="CHEBI:17568"/>
        <dbReference type="ChEBI" id="CHEBI:43474"/>
        <dbReference type="ChEBI" id="CHEBI:57720"/>
        <dbReference type="EC" id="2.4.2.3"/>
    </reaction>
</comment>
<dbReference type="InterPro" id="IPR000845">
    <property type="entry name" value="Nucleoside_phosphorylase_d"/>
</dbReference>
<dbReference type="Pfam" id="PF01048">
    <property type="entry name" value="PNP_UDP_1"/>
    <property type="match status" value="1"/>
</dbReference>
<dbReference type="GO" id="GO:0005829">
    <property type="term" value="C:cytosol"/>
    <property type="evidence" value="ECO:0007669"/>
    <property type="project" value="TreeGrafter"/>
</dbReference>
<feature type="domain" description="Nucleoside phosphorylase" evidence="4">
    <location>
        <begin position="32"/>
        <end position="259"/>
    </location>
</feature>
<evidence type="ECO:0000313" key="6">
    <source>
        <dbReference type="Proteomes" id="UP000808349"/>
    </source>
</evidence>
<comment type="caution">
    <text evidence="5">The sequence shown here is derived from an EMBL/GenBank/DDBJ whole genome shotgun (WGS) entry which is preliminary data.</text>
</comment>
<dbReference type="GO" id="GO:0004850">
    <property type="term" value="F:uridine phosphorylase activity"/>
    <property type="evidence" value="ECO:0007669"/>
    <property type="project" value="UniProtKB-EC"/>
</dbReference>
<organism evidence="5 6">
    <name type="scientific">Candidatus Defluviibacterium haderslevense</name>
    <dbReference type="NCBI Taxonomy" id="2981993"/>
    <lineage>
        <taxon>Bacteria</taxon>
        <taxon>Pseudomonadati</taxon>
        <taxon>Bacteroidota</taxon>
        <taxon>Saprospiria</taxon>
        <taxon>Saprospirales</taxon>
        <taxon>Saprospiraceae</taxon>
        <taxon>Candidatus Defluviibacterium</taxon>
    </lineage>
</organism>
<evidence type="ECO:0000256" key="1">
    <source>
        <dbReference type="ARBA" id="ARBA00011888"/>
    </source>
</evidence>
<sequence>MNNSLKASELILNPDGSIYHLNLLPEDIAPTIFLVGDQNRVPEVSKHFDFIELKKSNREFIAHTGYIGNKRLTVLSTGIGSDNIDIVLNELDALVNIDFGLREIKAEKQSLQLIRIGTSGSLQNDIEINSILVSEYGLGLDHLLHFYALERDIVIEKKIKEHLDLPFIDPYFVKASDPLLNLFSKHFRTGITASCPGFYAPQGRMLRGQTVSTQLISKLNTLFIHQQIITNFEMETASIYGMAKVLGHQAISVNCILANRISNQFSTNPQAVIHKAIQEVIDVYLNQK</sequence>
<dbReference type="SUPFAM" id="SSF53167">
    <property type="entry name" value="Purine and uridine phosphorylases"/>
    <property type="match status" value="1"/>
</dbReference>
<evidence type="ECO:0000256" key="2">
    <source>
        <dbReference type="ARBA" id="ARBA00021980"/>
    </source>
</evidence>
<dbReference type="EMBL" id="JADKFW010000004">
    <property type="protein sequence ID" value="MBK9716779.1"/>
    <property type="molecule type" value="Genomic_DNA"/>
</dbReference>
<dbReference type="AlphaFoldDB" id="A0A9D7S8M2"/>
<dbReference type="PANTHER" id="PTHR43691">
    <property type="entry name" value="URIDINE PHOSPHORYLASE"/>
    <property type="match status" value="1"/>
</dbReference>
<reference evidence="5 6" key="1">
    <citation type="submission" date="2020-10" db="EMBL/GenBank/DDBJ databases">
        <title>Connecting structure to function with the recovery of over 1000 high-quality activated sludge metagenome-assembled genomes encoding full-length rRNA genes using long-read sequencing.</title>
        <authorList>
            <person name="Singleton C.M."/>
            <person name="Petriglieri F."/>
            <person name="Kristensen J.M."/>
            <person name="Kirkegaard R.H."/>
            <person name="Michaelsen T.Y."/>
            <person name="Andersen M.H."/>
            <person name="Karst S.M."/>
            <person name="Dueholm M.S."/>
            <person name="Nielsen P.H."/>
            <person name="Albertsen M."/>
        </authorList>
    </citation>
    <scope>NUCLEOTIDE SEQUENCE [LARGE SCALE GENOMIC DNA]</scope>
    <source>
        <strain evidence="5">Ribe_18-Q3-R11-54_BAT3C.373</strain>
    </source>
</reference>
<dbReference type="Proteomes" id="UP000808349">
    <property type="component" value="Unassembled WGS sequence"/>
</dbReference>
<evidence type="ECO:0000259" key="4">
    <source>
        <dbReference type="Pfam" id="PF01048"/>
    </source>
</evidence>
<evidence type="ECO:0000313" key="5">
    <source>
        <dbReference type="EMBL" id="MBK9716779.1"/>
    </source>
</evidence>
<dbReference type="EC" id="2.4.2.3" evidence="1"/>
<dbReference type="Gene3D" id="3.40.50.1580">
    <property type="entry name" value="Nucleoside phosphorylase domain"/>
    <property type="match status" value="1"/>
</dbReference>
<proteinExistence type="predicted"/>
<evidence type="ECO:0000256" key="3">
    <source>
        <dbReference type="ARBA" id="ARBA00048447"/>
    </source>
</evidence>
<dbReference type="GO" id="GO:0004731">
    <property type="term" value="F:purine-nucleoside phosphorylase activity"/>
    <property type="evidence" value="ECO:0007669"/>
    <property type="project" value="TreeGrafter"/>
</dbReference>
<dbReference type="GO" id="GO:0006152">
    <property type="term" value="P:purine nucleoside catabolic process"/>
    <property type="evidence" value="ECO:0007669"/>
    <property type="project" value="TreeGrafter"/>
</dbReference>
<dbReference type="InterPro" id="IPR035994">
    <property type="entry name" value="Nucleoside_phosphorylase_sf"/>
</dbReference>
<gene>
    <name evidence="5" type="ORF">IPO85_04550</name>
</gene>
<accession>A0A9D7S8M2</accession>